<dbReference type="InterPro" id="IPR023584">
    <property type="entry name" value="Ribosome_recyc_fac_dom"/>
</dbReference>
<comment type="caution">
    <text evidence="8">The sequence shown here is derived from an EMBL/GenBank/DDBJ whole genome shotgun (WGS) entry which is preliminary data.</text>
</comment>
<keyword evidence="3 6" id="KW-0963">Cytoplasm</keyword>
<evidence type="ECO:0000259" key="7">
    <source>
        <dbReference type="Pfam" id="PF01765"/>
    </source>
</evidence>
<dbReference type="SUPFAM" id="SSF55194">
    <property type="entry name" value="Ribosome recycling factor, RRF"/>
    <property type="match status" value="1"/>
</dbReference>
<dbReference type="PANTHER" id="PTHR20982:SF3">
    <property type="entry name" value="MITOCHONDRIAL RIBOSOME RECYCLING FACTOR PSEUDO 1"/>
    <property type="match status" value="1"/>
</dbReference>
<comment type="similarity">
    <text evidence="2 6">Belongs to the RRF family.</text>
</comment>
<dbReference type="FunFam" id="1.10.132.20:FF:000001">
    <property type="entry name" value="Ribosome-recycling factor"/>
    <property type="match status" value="1"/>
</dbReference>
<dbReference type="GO" id="GO:0043023">
    <property type="term" value="F:ribosomal large subunit binding"/>
    <property type="evidence" value="ECO:0007669"/>
    <property type="project" value="TreeGrafter"/>
</dbReference>
<dbReference type="AlphaFoldDB" id="A0A4R3MGD3"/>
<keyword evidence="9" id="KW-1185">Reference proteome</keyword>
<evidence type="ECO:0000256" key="1">
    <source>
        <dbReference type="ARBA" id="ARBA00004496"/>
    </source>
</evidence>
<reference evidence="8 9" key="1">
    <citation type="submission" date="2019-03" db="EMBL/GenBank/DDBJ databases">
        <title>Genomic Encyclopedia of Type Strains, Phase IV (KMG-IV): sequencing the most valuable type-strain genomes for metagenomic binning, comparative biology and taxonomic classification.</title>
        <authorList>
            <person name="Goeker M."/>
        </authorList>
    </citation>
    <scope>NUCLEOTIDE SEQUENCE [LARGE SCALE GENOMIC DNA]</scope>
    <source>
        <strain evidence="8 9">DSM 19345</strain>
    </source>
</reference>
<feature type="domain" description="Ribosome recycling factor" evidence="7">
    <location>
        <begin position="21"/>
        <end position="184"/>
    </location>
</feature>
<dbReference type="InterPro" id="IPR002661">
    <property type="entry name" value="Ribosome_recyc_fac"/>
</dbReference>
<dbReference type="Gene3D" id="1.10.132.20">
    <property type="entry name" value="Ribosome-recycling factor"/>
    <property type="match status" value="1"/>
</dbReference>
<dbReference type="HAMAP" id="MF_00040">
    <property type="entry name" value="RRF"/>
    <property type="match status" value="1"/>
</dbReference>
<dbReference type="FunFam" id="3.30.1360.40:FF:000001">
    <property type="entry name" value="Ribosome-recycling factor"/>
    <property type="match status" value="1"/>
</dbReference>
<dbReference type="Proteomes" id="UP000295678">
    <property type="component" value="Unassembled WGS sequence"/>
</dbReference>
<dbReference type="PANTHER" id="PTHR20982">
    <property type="entry name" value="RIBOSOME RECYCLING FACTOR"/>
    <property type="match status" value="1"/>
</dbReference>
<evidence type="ECO:0000313" key="9">
    <source>
        <dbReference type="Proteomes" id="UP000295678"/>
    </source>
</evidence>
<keyword evidence="4 6" id="KW-0648">Protein biosynthesis</keyword>
<evidence type="ECO:0000256" key="3">
    <source>
        <dbReference type="ARBA" id="ARBA00022490"/>
    </source>
</evidence>
<accession>A0A4R3MGD3</accession>
<comment type="subcellular location">
    <subcellularLocation>
        <location evidence="1 6">Cytoplasm</location>
    </subcellularLocation>
</comment>
<dbReference type="OrthoDB" id="9804006at2"/>
<evidence type="ECO:0000256" key="2">
    <source>
        <dbReference type="ARBA" id="ARBA00005912"/>
    </source>
</evidence>
<comment type="function">
    <text evidence="5 6">Responsible for the release of ribosomes from messenger RNA at the termination of protein biosynthesis. May increase the efficiency of translation by recycling ribosomes from one round of translation to another.</text>
</comment>
<dbReference type="Gene3D" id="3.30.1360.40">
    <property type="match status" value="1"/>
</dbReference>
<organism evidence="8 9">
    <name type="scientific">Tepidamorphus gemmatus</name>
    <dbReference type="NCBI Taxonomy" id="747076"/>
    <lineage>
        <taxon>Bacteria</taxon>
        <taxon>Pseudomonadati</taxon>
        <taxon>Pseudomonadota</taxon>
        <taxon>Alphaproteobacteria</taxon>
        <taxon>Hyphomicrobiales</taxon>
        <taxon>Tepidamorphaceae</taxon>
        <taxon>Tepidamorphus</taxon>
    </lineage>
</organism>
<dbReference type="GO" id="GO:0002184">
    <property type="term" value="P:cytoplasmic translational termination"/>
    <property type="evidence" value="ECO:0007669"/>
    <property type="project" value="TreeGrafter"/>
</dbReference>
<dbReference type="EMBL" id="SMAK01000002">
    <property type="protein sequence ID" value="TCT12606.1"/>
    <property type="molecule type" value="Genomic_DNA"/>
</dbReference>
<protein>
    <recommendedName>
        <fullName evidence="6">Ribosome-recycling factor</fullName>
        <shortName evidence="6">RRF</shortName>
    </recommendedName>
    <alternativeName>
        <fullName evidence="6">Ribosome-releasing factor</fullName>
    </alternativeName>
</protein>
<dbReference type="GO" id="GO:0005829">
    <property type="term" value="C:cytosol"/>
    <property type="evidence" value="ECO:0007669"/>
    <property type="project" value="GOC"/>
</dbReference>
<evidence type="ECO:0000256" key="6">
    <source>
        <dbReference type="HAMAP-Rule" id="MF_00040"/>
    </source>
</evidence>
<evidence type="ECO:0000256" key="5">
    <source>
        <dbReference type="ARBA" id="ARBA00025050"/>
    </source>
</evidence>
<evidence type="ECO:0000256" key="4">
    <source>
        <dbReference type="ARBA" id="ARBA00022917"/>
    </source>
</evidence>
<dbReference type="NCBIfam" id="TIGR00496">
    <property type="entry name" value="frr"/>
    <property type="match status" value="1"/>
</dbReference>
<name>A0A4R3MGD3_9HYPH</name>
<dbReference type="Pfam" id="PF01765">
    <property type="entry name" value="RRF"/>
    <property type="match status" value="1"/>
</dbReference>
<evidence type="ECO:0000313" key="8">
    <source>
        <dbReference type="EMBL" id="TCT12606.1"/>
    </source>
</evidence>
<proteinExistence type="inferred from homology"/>
<dbReference type="RefSeq" id="WP_132805377.1">
    <property type="nucleotide sequence ID" value="NZ_SMAK01000002.1"/>
</dbReference>
<gene>
    <name evidence="6" type="primary">frr</name>
    <name evidence="8" type="ORF">EDC22_102291</name>
</gene>
<sequence>MDGKFDIEDLKRRMNGALSVLRTELAGLRTGRASASILDPIMVDAYGSQMPLNQVATISVPEPRSLSVSIWDRSLVNAVDKAIRESDLGLNPVVDGQNLRIPIPELNAERRQEIVKVAHKYAEQAKVAVRHVRRDGMELLKRLEKGHEISQDDHRVKSEAVQKLTDQMVAEIDAMLAAKEKEILQV</sequence>
<dbReference type="CDD" id="cd00520">
    <property type="entry name" value="RRF"/>
    <property type="match status" value="1"/>
</dbReference>
<dbReference type="InterPro" id="IPR036191">
    <property type="entry name" value="RRF_sf"/>
</dbReference>